<protein>
    <submittedName>
        <fullName evidence="7">Lipopolysaccharide biosynthesis protein</fullName>
    </submittedName>
</protein>
<keyword evidence="3 6" id="KW-0812">Transmembrane</keyword>
<dbReference type="InterPro" id="IPR050833">
    <property type="entry name" value="Poly_Biosynth_Transport"/>
</dbReference>
<evidence type="ECO:0000256" key="2">
    <source>
        <dbReference type="ARBA" id="ARBA00022475"/>
    </source>
</evidence>
<evidence type="ECO:0000256" key="3">
    <source>
        <dbReference type="ARBA" id="ARBA00022692"/>
    </source>
</evidence>
<comment type="caution">
    <text evidence="7">The sequence shown here is derived from an EMBL/GenBank/DDBJ whole genome shotgun (WGS) entry which is preliminary data.</text>
</comment>
<feature type="transmembrane region" description="Helical" evidence="6">
    <location>
        <begin position="288"/>
        <end position="306"/>
    </location>
</feature>
<keyword evidence="5 6" id="KW-0472">Membrane</keyword>
<feature type="transmembrane region" description="Helical" evidence="6">
    <location>
        <begin position="108"/>
        <end position="127"/>
    </location>
</feature>
<dbReference type="Proteomes" id="UP001607221">
    <property type="component" value="Unassembled WGS sequence"/>
</dbReference>
<reference evidence="7 8" key="1">
    <citation type="submission" date="2024-10" db="EMBL/GenBank/DDBJ databases">
        <authorList>
            <person name="Yibar A."/>
            <person name="Saticioglu I.B."/>
            <person name="Duman M."/>
            <person name="Ajmi N."/>
            <person name="Gurler F."/>
            <person name="Ay H."/>
            <person name="Onuk E."/>
            <person name="Guler S."/>
            <person name="Romalde J.L."/>
        </authorList>
    </citation>
    <scope>NUCLEOTIDE SEQUENCE [LARGE SCALE GENOMIC DNA]</scope>
    <source>
        <strain evidence="7 8">1-TCBS-A</strain>
    </source>
</reference>
<dbReference type="EMBL" id="JBIHSE010000001">
    <property type="protein sequence ID" value="MFH0272485.1"/>
    <property type="molecule type" value="Genomic_DNA"/>
</dbReference>
<dbReference type="InterPro" id="IPR002797">
    <property type="entry name" value="Polysacc_synth"/>
</dbReference>
<dbReference type="RefSeq" id="WP_394632306.1">
    <property type="nucleotide sequence ID" value="NZ_JBIHSE010000001.1"/>
</dbReference>
<comment type="subcellular location">
    <subcellularLocation>
        <location evidence="1">Cell membrane</location>
        <topology evidence="1">Multi-pass membrane protein</topology>
    </subcellularLocation>
</comment>
<feature type="transmembrane region" description="Helical" evidence="6">
    <location>
        <begin position="34"/>
        <end position="55"/>
    </location>
</feature>
<evidence type="ECO:0000256" key="4">
    <source>
        <dbReference type="ARBA" id="ARBA00022989"/>
    </source>
</evidence>
<evidence type="ECO:0000256" key="6">
    <source>
        <dbReference type="SAM" id="Phobius"/>
    </source>
</evidence>
<feature type="transmembrane region" description="Helical" evidence="6">
    <location>
        <begin position="318"/>
        <end position="344"/>
    </location>
</feature>
<feature type="transmembrane region" description="Helical" evidence="6">
    <location>
        <begin position="165"/>
        <end position="185"/>
    </location>
</feature>
<feature type="transmembrane region" description="Helical" evidence="6">
    <location>
        <begin position="243"/>
        <end position="268"/>
    </location>
</feature>
<feature type="transmembrane region" description="Helical" evidence="6">
    <location>
        <begin position="409"/>
        <end position="440"/>
    </location>
</feature>
<feature type="transmembrane region" description="Helical" evidence="6">
    <location>
        <begin position="5"/>
        <end position="28"/>
    </location>
</feature>
<evidence type="ECO:0000256" key="5">
    <source>
        <dbReference type="ARBA" id="ARBA00023136"/>
    </source>
</evidence>
<organism evidence="7 8">
    <name type="scientific">Vibrio jasicida</name>
    <dbReference type="NCBI Taxonomy" id="766224"/>
    <lineage>
        <taxon>Bacteria</taxon>
        <taxon>Pseudomonadati</taxon>
        <taxon>Pseudomonadota</taxon>
        <taxon>Gammaproteobacteria</taxon>
        <taxon>Vibrionales</taxon>
        <taxon>Vibrionaceae</taxon>
        <taxon>Vibrio</taxon>
    </lineage>
</organism>
<accession>A0ABW7J833</accession>
<feature type="transmembrane region" description="Helical" evidence="6">
    <location>
        <begin position="76"/>
        <end position="96"/>
    </location>
</feature>
<evidence type="ECO:0000256" key="1">
    <source>
        <dbReference type="ARBA" id="ARBA00004651"/>
    </source>
</evidence>
<evidence type="ECO:0000313" key="7">
    <source>
        <dbReference type="EMBL" id="MFH0272485.1"/>
    </source>
</evidence>
<feature type="transmembrane region" description="Helical" evidence="6">
    <location>
        <begin position="139"/>
        <end position="159"/>
    </location>
</feature>
<keyword evidence="4 6" id="KW-1133">Transmembrane helix</keyword>
<dbReference type="PANTHER" id="PTHR30250">
    <property type="entry name" value="PST FAMILY PREDICTED COLANIC ACID TRANSPORTER"/>
    <property type="match status" value="1"/>
</dbReference>
<proteinExistence type="predicted"/>
<feature type="transmembrane region" description="Helical" evidence="6">
    <location>
        <begin position="356"/>
        <end position="389"/>
    </location>
</feature>
<keyword evidence="2" id="KW-1003">Cell membrane</keyword>
<dbReference type="PANTHER" id="PTHR30250:SF11">
    <property type="entry name" value="O-ANTIGEN TRANSPORTER-RELATED"/>
    <property type="match status" value="1"/>
</dbReference>
<keyword evidence="8" id="KW-1185">Reference proteome</keyword>
<sequence>MKKIILFAIGPLGTAFLGFITVPILTWFFSPEDIGRLSIVTIMSSFFVLFFSLGLDQAFIRDYYEHKNRHALYKSTITPIITVLVIFSIISFIFSNEWIELAIDINGVYSYVLLLYLSLNVINRFIIIIFRLEKKGLDYSISLLIPKVSFLFSILILYYHDLNSFDLLLLSHLFSVLLLFLFLVYRNYHFIKCSLKYNFSFLMSKNQLKFGFPLIFGNLAYWGMTVSDRVLISTLGSLDDLGIYAVALSFSSVAMIFQTIFSTIWAPLVFEWNSKGLDLILLEKIRNYVLFATIFILCLVGCFSWLLEYFIPEAYHEIIYILPVTVFPALLYTLSEVTVIGISIKKKTKYSMLCSLTAFVFCVVSNYVFIPMFGIKGAAASTLVSYWVFLFLRTELSSRLWNKINRSKLYFYTIISILISILYMFFGDVMVFFPVFWIMFGVMMSVRERSIIKEVIFNIRTKIK</sequence>
<name>A0ABW7J833_9VIBR</name>
<dbReference type="Pfam" id="PF01943">
    <property type="entry name" value="Polysacc_synt"/>
    <property type="match status" value="1"/>
</dbReference>
<evidence type="ECO:0000313" key="8">
    <source>
        <dbReference type="Proteomes" id="UP001607221"/>
    </source>
</evidence>
<gene>
    <name evidence="7" type="ORF">ACGRHZ_14310</name>
</gene>
<feature type="transmembrane region" description="Helical" evidence="6">
    <location>
        <begin position="206"/>
        <end position="223"/>
    </location>
</feature>